<keyword evidence="1" id="KW-0732">Signal</keyword>
<feature type="signal peptide" evidence="1">
    <location>
        <begin position="1"/>
        <end position="20"/>
    </location>
</feature>
<dbReference type="EMBL" id="CP000527">
    <property type="protein sequence ID" value="ABM29141.1"/>
    <property type="molecule type" value="Genomic_DNA"/>
</dbReference>
<dbReference type="Proteomes" id="UP000009173">
    <property type="component" value="Chromosome"/>
</dbReference>
<dbReference type="KEGG" id="dvl:Dvul_2125"/>
<organism evidence="2 3">
    <name type="scientific">Nitratidesulfovibrio vulgaris (strain DP4)</name>
    <name type="common">Desulfovibrio vulgaris</name>
    <dbReference type="NCBI Taxonomy" id="391774"/>
    <lineage>
        <taxon>Bacteria</taxon>
        <taxon>Pseudomonadati</taxon>
        <taxon>Thermodesulfobacteriota</taxon>
        <taxon>Desulfovibrionia</taxon>
        <taxon>Desulfovibrionales</taxon>
        <taxon>Desulfovibrionaceae</taxon>
        <taxon>Nitratidesulfovibrio</taxon>
    </lineage>
</organism>
<evidence type="ECO:0000256" key="1">
    <source>
        <dbReference type="SAM" id="SignalP"/>
    </source>
</evidence>
<evidence type="ECO:0000313" key="2">
    <source>
        <dbReference type="EMBL" id="ABM29141.1"/>
    </source>
</evidence>
<dbReference type="AlphaFoldDB" id="A0A0H3A9Z3"/>
<evidence type="ECO:0000313" key="3">
    <source>
        <dbReference type="Proteomes" id="UP000009173"/>
    </source>
</evidence>
<name>A0A0H3A9Z3_NITV4</name>
<accession>A0A0H3A9Z3</accession>
<dbReference type="HOGENOM" id="CLU_089909_0_0_7"/>
<dbReference type="RefSeq" id="WP_011792672.1">
    <property type="nucleotide sequence ID" value="NC_008751.1"/>
</dbReference>
<sequence precursor="true">MPRFAAILVAMSTLFILSCASPPRVSVDMDLASQPTFYLDDWVRRGYPQVMVRPEGRPEIPPNALFMPLRVTQQMQHPTLVGTNVSRMVWQTWLQQRVFPVIEFADQATPYRQDLALRLARMKGAQVVVGGYVTYFVEGGTAGDTRVSLQIEILDVASGQLLWSMAHTALLERQFTNDYLLFATKARMPSDPTWAVVQTVSADMGKEVHDWLYPPAPKAPSKPDAFQ</sequence>
<gene>
    <name evidence="2" type="ordered locus">Dvul_2125</name>
</gene>
<feature type="chain" id="PRO_5002604184" evidence="1">
    <location>
        <begin position="21"/>
        <end position="227"/>
    </location>
</feature>
<dbReference type="PROSITE" id="PS51257">
    <property type="entry name" value="PROKAR_LIPOPROTEIN"/>
    <property type="match status" value="1"/>
</dbReference>
<proteinExistence type="predicted"/>
<protein>
    <submittedName>
        <fullName evidence="2">Lipoprotein, putative</fullName>
    </submittedName>
</protein>
<reference evidence="3" key="1">
    <citation type="journal article" date="2009" name="Environ. Microbiol.">
        <title>Contribution of mobile genetic elements to Desulfovibrio vulgaris genome plasticity.</title>
        <authorList>
            <person name="Walker C.B."/>
            <person name="Stolyar S."/>
            <person name="Chivian D."/>
            <person name="Pinel N."/>
            <person name="Gabster J.A."/>
            <person name="Dehal P.S."/>
            <person name="He Z."/>
            <person name="Yang Z.K."/>
            <person name="Yen H.C."/>
            <person name="Zhou J."/>
            <person name="Wall J.D."/>
            <person name="Hazen T.C."/>
            <person name="Arkin A.P."/>
            <person name="Stahl D.A."/>
        </authorList>
    </citation>
    <scope>NUCLEOTIDE SEQUENCE [LARGE SCALE GENOMIC DNA]</scope>
    <source>
        <strain evidence="3">DP4</strain>
    </source>
</reference>
<keyword evidence="2" id="KW-0449">Lipoprotein</keyword>